<dbReference type="EMBL" id="KN817573">
    <property type="protein sequence ID" value="KJA19854.1"/>
    <property type="molecule type" value="Genomic_DNA"/>
</dbReference>
<dbReference type="Proteomes" id="UP000054270">
    <property type="component" value="Unassembled WGS sequence"/>
</dbReference>
<organism evidence="2 3">
    <name type="scientific">Hypholoma sublateritium (strain FD-334 SS-4)</name>
    <dbReference type="NCBI Taxonomy" id="945553"/>
    <lineage>
        <taxon>Eukaryota</taxon>
        <taxon>Fungi</taxon>
        <taxon>Dikarya</taxon>
        <taxon>Basidiomycota</taxon>
        <taxon>Agaricomycotina</taxon>
        <taxon>Agaricomycetes</taxon>
        <taxon>Agaricomycetidae</taxon>
        <taxon>Agaricales</taxon>
        <taxon>Agaricineae</taxon>
        <taxon>Strophariaceae</taxon>
        <taxon>Hypholoma</taxon>
    </lineage>
</organism>
<keyword evidence="3" id="KW-1185">Reference proteome</keyword>
<dbReference type="AlphaFoldDB" id="A0A0D2NLS6"/>
<evidence type="ECO:0000256" key="1">
    <source>
        <dbReference type="SAM" id="MobiDB-lite"/>
    </source>
</evidence>
<dbReference type="OrthoDB" id="3022331at2759"/>
<feature type="compositionally biased region" description="Polar residues" evidence="1">
    <location>
        <begin position="180"/>
        <end position="189"/>
    </location>
</feature>
<name>A0A0D2NLS6_HYPSF</name>
<evidence type="ECO:0000313" key="3">
    <source>
        <dbReference type="Proteomes" id="UP000054270"/>
    </source>
</evidence>
<evidence type="ECO:0000313" key="2">
    <source>
        <dbReference type="EMBL" id="KJA19854.1"/>
    </source>
</evidence>
<sequence length="189" mass="19266">MRINPGPDTSIDGSCGAGYPPLGEMSSMTAGFEMDAAAMAAGMMLDTMAGTLSYGQHASQPNPPPGMGYGLVGMEGPAGGSMNGYRGLAMDTTGLSAMGNNASGSSNRGGPSGQQLGHAGLQGQGQQQDMSYQFVDNDTIAMWSTAPTGFELDEWGTYLTNVSELTQHSHQPGGAGNPGGNSMHQSHLT</sequence>
<dbReference type="STRING" id="945553.A0A0D2NLS6"/>
<reference evidence="3" key="1">
    <citation type="submission" date="2014-04" db="EMBL/GenBank/DDBJ databases">
        <title>Evolutionary Origins and Diversification of the Mycorrhizal Mutualists.</title>
        <authorList>
            <consortium name="DOE Joint Genome Institute"/>
            <consortium name="Mycorrhizal Genomics Consortium"/>
            <person name="Kohler A."/>
            <person name="Kuo A."/>
            <person name="Nagy L.G."/>
            <person name="Floudas D."/>
            <person name="Copeland A."/>
            <person name="Barry K.W."/>
            <person name="Cichocki N."/>
            <person name="Veneault-Fourrey C."/>
            <person name="LaButti K."/>
            <person name="Lindquist E.A."/>
            <person name="Lipzen A."/>
            <person name="Lundell T."/>
            <person name="Morin E."/>
            <person name="Murat C."/>
            <person name="Riley R."/>
            <person name="Ohm R."/>
            <person name="Sun H."/>
            <person name="Tunlid A."/>
            <person name="Henrissat B."/>
            <person name="Grigoriev I.V."/>
            <person name="Hibbett D.S."/>
            <person name="Martin F."/>
        </authorList>
    </citation>
    <scope>NUCLEOTIDE SEQUENCE [LARGE SCALE GENOMIC DNA]</scope>
    <source>
        <strain evidence="3">FD-334 SS-4</strain>
    </source>
</reference>
<protein>
    <submittedName>
        <fullName evidence="2">Uncharacterized protein</fullName>
    </submittedName>
</protein>
<feature type="region of interest" description="Disordered" evidence="1">
    <location>
        <begin position="166"/>
        <end position="189"/>
    </location>
</feature>
<accession>A0A0D2NLS6</accession>
<proteinExistence type="predicted"/>
<gene>
    <name evidence="2" type="ORF">HYPSUDRAFT_167885</name>
</gene>
<feature type="region of interest" description="Disordered" evidence="1">
    <location>
        <begin position="97"/>
        <end position="128"/>
    </location>
</feature>